<dbReference type="Gene3D" id="1.10.260.40">
    <property type="entry name" value="lambda repressor-like DNA-binding domains"/>
    <property type="match status" value="1"/>
</dbReference>
<dbReference type="PRINTS" id="PR00036">
    <property type="entry name" value="HTHLACI"/>
</dbReference>
<keyword evidence="3" id="KW-0238">DNA-binding</keyword>
<evidence type="ECO:0000256" key="3">
    <source>
        <dbReference type="ARBA" id="ARBA00023125"/>
    </source>
</evidence>
<organism evidence="6 7">
    <name type="scientific">Rhizobium altiplani</name>
    <dbReference type="NCBI Taxonomy" id="1864509"/>
    <lineage>
        <taxon>Bacteria</taxon>
        <taxon>Pseudomonadati</taxon>
        <taxon>Pseudomonadota</taxon>
        <taxon>Alphaproteobacteria</taxon>
        <taxon>Hyphomicrobiales</taxon>
        <taxon>Rhizobiaceae</taxon>
        <taxon>Rhizobium/Agrobacterium group</taxon>
        <taxon>Rhizobium</taxon>
    </lineage>
</organism>
<dbReference type="GO" id="GO:0000976">
    <property type="term" value="F:transcription cis-regulatory region binding"/>
    <property type="evidence" value="ECO:0007669"/>
    <property type="project" value="TreeGrafter"/>
</dbReference>
<keyword evidence="1" id="KW-0678">Repressor</keyword>
<dbReference type="Pfam" id="PF13377">
    <property type="entry name" value="Peripla_BP_3"/>
    <property type="match status" value="1"/>
</dbReference>
<dbReference type="Proteomes" id="UP000068164">
    <property type="component" value="Unassembled WGS sequence"/>
</dbReference>
<evidence type="ECO:0000259" key="5">
    <source>
        <dbReference type="PROSITE" id="PS50932"/>
    </source>
</evidence>
<keyword evidence="4" id="KW-0804">Transcription</keyword>
<dbReference type="InterPro" id="IPR010982">
    <property type="entry name" value="Lambda_DNA-bd_dom_sf"/>
</dbReference>
<name>A0A125Q8P4_9HYPH</name>
<dbReference type="InterPro" id="IPR028082">
    <property type="entry name" value="Peripla_BP_I"/>
</dbReference>
<evidence type="ECO:0000313" key="7">
    <source>
        <dbReference type="Proteomes" id="UP000068164"/>
    </source>
</evidence>
<sequence>MSSKRATSLKDVADAAGVSVATVSRLLNGSLQLPPETKERIDKAIRDLRYEPNPHARRLSRGRSETIGLVVPDIANPFFATLVAAVEQEADKRGLALSLHATLNRPGREISYVTALARNHVDGLIFVTNHPDDGELAAVINQAGKVVIVDEDVPNAIVPKLFADNEEGGYLAGRHLADHGHRHIVYIGGPQEMISTRRRFLGLERALMERGEPFQVTRYEGSFTVEFGRQAARRFIDEGKQATGIFASSDEIAIGLIEVLLAEGVSVPGEVSVIGFDDVGPLHLFAPPLTAIRQPVRALGERALALLLETNWQEPETLRSEELLPVEIVVRNSVAPPSKQ</sequence>
<evidence type="ECO:0000256" key="1">
    <source>
        <dbReference type="ARBA" id="ARBA00022491"/>
    </source>
</evidence>
<dbReference type="PANTHER" id="PTHR30146:SF148">
    <property type="entry name" value="HTH-TYPE TRANSCRIPTIONAL REPRESSOR PURR-RELATED"/>
    <property type="match status" value="1"/>
</dbReference>
<dbReference type="RefSeq" id="WP_062369785.1">
    <property type="nucleotide sequence ID" value="NZ_LNCD01000058.1"/>
</dbReference>
<dbReference type="OrthoDB" id="7946617at2"/>
<keyword evidence="7" id="KW-1185">Reference proteome</keyword>
<dbReference type="SMART" id="SM00354">
    <property type="entry name" value="HTH_LACI"/>
    <property type="match status" value="1"/>
</dbReference>
<dbReference type="Pfam" id="PF00356">
    <property type="entry name" value="LacI"/>
    <property type="match status" value="1"/>
</dbReference>
<comment type="caution">
    <text evidence="6">The sequence shown here is derived from an EMBL/GenBank/DDBJ whole genome shotgun (WGS) entry which is preliminary data.</text>
</comment>
<dbReference type="SUPFAM" id="SSF47413">
    <property type="entry name" value="lambda repressor-like DNA-binding domains"/>
    <property type="match status" value="1"/>
</dbReference>
<protein>
    <submittedName>
        <fullName evidence="6">Transcriptional regulator</fullName>
    </submittedName>
</protein>
<dbReference type="CDD" id="cd06267">
    <property type="entry name" value="PBP1_LacI_sugar_binding-like"/>
    <property type="match status" value="1"/>
</dbReference>
<dbReference type="EMBL" id="LNCD01000058">
    <property type="protein sequence ID" value="KWV54862.1"/>
    <property type="molecule type" value="Genomic_DNA"/>
</dbReference>
<accession>A0A125Q8P4</accession>
<feature type="domain" description="HTH lacI-type" evidence="5">
    <location>
        <begin position="7"/>
        <end position="61"/>
    </location>
</feature>
<dbReference type="PROSITE" id="PS00356">
    <property type="entry name" value="HTH_LACI_1"/>
    <property type="match status" value="1"/>
</dbReference>
<gene>
    <name evidence="6" type="ORF">AS026_38580</name>
</gene>
<dbReference type="PROSITE" id="PS50932">
    <property type="entry name" value="HTH_LACI_2"/>
    <property type="match status" value="1"/>
</dbReference>
<dbReference type="AlphaFoldDB" id="A0A125Q8P4"/>
<proteinExistence type="predicted"/>
<keyword evidence="2" id="KW-0805">Transcription regulation</keyword>
<dbReference type="GO" id="GO:0003700">
    <property type="term" value="F:DNA-binding transcription factor activity"/>
    <property type="evidence" value="ECO:0007669"/>
    <property type="project" value="TreeGrafter"/>
</dbReference>
<dbReference type="InterPro" id="IPR046335">
    <property type="entry name" value="LacI/GalR-like_sensor"/>
</dbReference>
<dbReference type="PANTHER" id="PTHR30146">
    <property type="entry name" value="LACI-RELATED TRANSCRIPTIONAL REPRESSOR"/>
    <property type="match status" value="1"/>
</dbReference>
<dbReference type="InterPro" id="IPR000843">
    <property type="entry name" value="HTH_LacI"/>
</dbReference>
<dbReference type="SUPFAM" id="SSF53822">
    <property type="entry name" value="Periplasmic binding protein-like I"/>
    <property type="match status" value="1"/>
</dbReference>
<evidence type="ECO:0000313" key="6">
    <source>
        <dbReference type="EMBL" id="KWV54862.1"/>
    </source>
</evidence>
<dbReference type="Gene3D" id="3.40.50.2300">
    <property type="match status" value="2"/>
</dbReference>
<reference evidence="6 7" key="1">
    <citation type="submission" date="2015-11" db="EMBL/GenBank/DDBJ databases">
        <title>Draft Genome Sequence of the Strain BR 10423 (Rhizobium sp.) isolated from nodules of Mimosa pudica.</title>
        <authorList>
            <person name="Barauna A.C."/>
            <person name="Zilli J.E."/>
            <person name="Simoes-Araujo J.L."/>
            <person name="Reis V.M."/>
            <person name="James E.K."/>
            <person name="Reis F.B.Jr."/>
            <person name="Rouws L.F."/>
            <person name="Passos S.R."/>
            <person name="Gois S.R."/>
        </authorList>
    </citation>
    <scope>NUCLEOTIDE SEQUENCE [LARGE SCALE GENOMIC DNA]</scope>
    <source>
        <strain evidence="6 7">BR10423</strain>
    </source>
</reference>
<dbReference type="CDD" id="cd01392">
    <property type="entry name" value="HTH_LacI"/>
    <property type="match status" value="1"/>
</dbReference>
<evidence type="ECO:0000256" key="2">
    <source>
        <dbReference type="ARBA" id="ARBA00023015"/>
    </source>
</evidence>
<evidence type="ECO:0000256" key="4">
    <source>
        <dbReference type="ARBA" id="ARBA00023163"/>
    </source>
</evidence>